<keyword evidence="4" id="KW-1185">Reference proteome</keyword>
<reference evidence="3" key="2">
    <citation type="submission" date="2023-05" db="EMBL/GenBank/DDBJ databases">
        <authorList>
            <consortium name="Lawrence Berkeley National Laboratory"/>
            <person name="Steindorff A."/>
            <person name="Hensen N."/>
            <person name="Bonometti L."/>
            <person name="Westerberg I."/>
            <person name="Brannstrom I.O."/>
            <person name="Guillou S."/>
            <person name="Cros-Aarteil S."/>
            <person name="Calhoun S."/>
            <person name="Haridas S."/>
            <person name="Kuo A."/>
            <person name="Mondo S."/>
            <person name="Pangilinan J."/>
            <person name="Riley R."/>
            <person name="Labutti K."/>
            <person name="Andreopoulos B."/>
            <person name="Lipzen A."/>
            <person name="Chen C."/>
            <person name="Yanf M."/>
            <person name="Daum C."/>
            <person name="Ng V."/>
            <person name="Clum A."/>
            <person name="Ohm R."/>
            <person name="Martin F."/>
            <person name="Silar P."/>
            <person name="Natvig D."/>
            <person name="Lalanne C."/>
            <person name="Gautier V."/>
            <person name="Ament-Velasquez S.L."/>
            <person name="Kruys A."/>
            <person name="Hutchinson M.I."/>
            <person name="Powell A.J."/>
            <person name="Barry K."/>
            <person name="Miller A.N."/>
            <person name="Grigoriev I.V."/>
            <person name="Debuchy R."/>
            <person name="Gladieux P."/>
            <person name="Thoren M.H."/>
            <person name="Johannesson H."/>
        </authorList>
    </citation>
    <scope>NUCLEOTIDE SEQUENCE</scope>
    <source>
        <strain evidence="3">PSN243</strain>
    </source>
</reference>
<dbReference type="EMBL" id="MU865925">
    <property type="protein sequence ID" value="KAK4452040.1"/>
    <property type="molecule type" value="Genomic_DNA"/>
</dbReference>
<feature type="region of interest" description="Disordered" evidence="1">
    <location>
        <begin position="247"/>
        <end position="268"/>
    </location>
</feature>
<dbReference type="AlphaFoldDB" id="A0AAV9GWC3"/>
<sequence>MPARRLMMSLPQYFTVVITTFRDADTLRFLDIALEHDDGDDGRYGPDELLALFTPRMLAKLAPDIHGVHLSPSRKILLTYTRYVMNKLSCLLRRTFRQKWLHELMGAVDFLNLQHGILHNDIVPQNIFINTETNSLVLLDLGAATQTTTWRTDGRSWGQGMSPTEGMQVVAQNDFSHAFMAVTNHVVRDPSLCPRTMDERSEIGSRLKNREFWVRHANVELDVDILALYDALMTWYKARKDGPLPCDAPQPISWPPNAPNPPETERDRRLSLSQLGAPPVSQLDSDRPILATGRYADVESETKLITIADLSRGFPQRLAEKA</sequence>
<evidence type="ECO:0000259" key="2">
    <source>
        <dbReference type="PROSITE" id="PS50011"/>
    </source>
</evidence>
<evidence type="ECO:0000313" key="3">
    <source>
        <dbReference type="EMBL" id="KAK4452040.1"/>
    </source>
</evidence>
<feature type="compositionally biased region" description="Pro residues" evidence="1">
    <location>
        <begin position="247"/>
        <end position="262"/>
    </location>
</feature>
<protein>
    <recommendedName>
        <fullName evidence="2">Protein kinase domain-containing protein</fullName>
    </recommendedName>
</protein>
<comment type="caution">
    <text evidence="3">The sequence shown here is derived from an EMBL/GenBank/DDBJ whole genome shotgun (WGS) entry which is preliminary data.</text>
</comment>
<gene>
    <name evidence="3" type="ORF">QBC34DRAFT_456982</name>
</gene>
<dbReference type="Proteomes" id="UP001321760">
    <property type="component" value="Unassembled WGS sequence"/>
</dbReference>
<dbReference type="PROSITE" id="PS50011">
    <property type="entry name" value="PROTEIN_KINASE_DOM"/>
    <property type="match status" value="1"/>
</dbReference>
<dbReference type="Gene3D" id="1.10.510.10">
    <property type="entry name" value="Transferase(Phosphotransferase) domain 1"/>
    <property type="match status" value="1"/>
</dbReference>
<evidence type="ECO:0000313" key="4">
    <source>
        <dbReference type="Proteomes" id="UP001321760"/>
    </source>
</evidence>
<dbReference type="InterPro" id="IPR000719">
    <property type="entry name" value="Prot_kinase_dom"/>
</dbReference>
<feature type="domain" description="Protein kinase" evidence="2">
    <location>
        <begin position="1"/>
        <end position="322"/>
    </location>
</feature>
<dbReference type="GO" id="GO:0004672">
    <property type="term" value="F:protein kinase activity"/>
    <property type="evidence" value="ECO:0007669"/>
    <property type="project" value="InterPro"/>
</dbReference>
<name>A0AAV9GWC3_9PEZI</name>
<accession>A0AAV9GWC3</accession>
<reference evidence="3" key="1">
    <citation type="journal article" date="2023" name="Mol. Phylogenet. Evol.">
        <title>Genome-scale phylogeny and comparative genomics of the fungal order Sordariales.</title>
        <authorList>
            <person name="Hensen N."/>
            <person name="Bonometti L."/>
            <person name="Westerberg I."/>
            <person name="Brannstrom I.O."/>
            <person name="Guillou S."/>
            <person name="Cros-Aarteil S."/>
            <person name="Calhoun S."/>
            <person name="Haridas S."/>
            <person name="Kuo A."/>
            <person name="Mondo S."/>
            <person name="Pangilinan J."/>
            <person name="Riley R."/>
            <person name="LaButti K."/>
            <person name="Andreopoulos B."/>
            <person name="Lipzen A."/>
            <person name="Chen C."/>
            <person name="Yan M."/>
            <person name="Daum C."/>
            <person name="Ng V."/>
            <person name="Clum A."/>
            <person name="Steindorff A."/>
            <person name="Ohm R.A."/>
            <person name="Martin F."/>
            <person name="Silar P."/>
            <person name="Natvig D.O."/>
            <person name="Lalanne C."/>
            <person name="Gautier V."/>
            <person name="Ament-Velasquez S.L."/>
            <person name="Kruys A."/>
            <person name="Hutchinson M.I."/>
            <person name="Powell A.J."/>
            <person name="Barry K."/>
            <person name="Miller A.N."/>
            <person name="Grigoriev I.V."/>
            <person name="Debuchy R."/>
            <person name="Gladieux P."/>
            <person name="Hiltunen Thoren M."/>
            <person name="Johannesson H."/>
        </authorList>
    </citation>
    <scope>NUCLEOTIDE SEQUENCE</scope>
    <source>
        <strain evidence="3">PSN243</strain>
    </source>
</reference>
<dbReference type="InterPro" id="IPR011009">
    <property type="entry name" value="Kinase-like_dom_sf"/>
</dbReference>
<dbReference type="SUPFAM" id="SSF56112">
    <property type="entry name" value="Protein kinase-like (PK-like)"/>
    <property type="match status" value="1"/>
</dbReference>
<evidence type="ECO:0000256" key="1">
    <source>
        <dbReference type="SAM" id="MobiDB-lite"/>
    </source>
</evidence>
<organism evidence="3 4">
    <name type="scientific">Podospora aff. communis PSN243</name>
    <dbReference type="NCBI Taxonomy" id="3040156"/>
    <lineage>
        <taxon>Eukaryota</taxon>
        <taxon>Fungi</taxon>
        <taxon>Dikarya</taxon>
        <taxon>Ascomycota</taxon>
        <taxon>Pezizomycotina</taxon>
        <taxon>Sordariomycetes</taxon>
        <taxon>Sordariomycetidae</taxon>
        <taxon>Sordariales</taxon>
        <taxon>Podosporaceae</taxon>
        <taxon>Podospora</taxon>
    </lineage>
</organism>
<dbReference type="GO" id="GO:0005524">
    <property type="term" value="F:ATP binding"/>
    <property type="evidence" value="ECO:0007669"/>
    <property type="project" value="InterPro"/>
</dbReference>
<proteinExistence type="predicted"/>